<keyword evidence="5 10" id="KW-0479">Metal-binding</keyword>
<dbReference type="InterPro" id="IPR024932">
    <property type="entry name" value="ApbE"/>
</dbReference>
<dbReference type="GO" id="GO:0046872">
    <property type="term" value="F:metal ion binding"/>
    <property type="evidence" value="ECO:0007669"/>
    <property type="project" value="UniProtKB-UniRule"/>
</dbReference>
<dbReference type="Pfam" id="PF02424">
    <property type="entry name" value="ApbE"/>
    <property type="match status" value="1"/>
</dbReference>
<dbReference type="InterPro" id="IPR003374">
    <property type="entry name" value="ApbE-like_sf"/>
</dbReference>
<dbReference type="SUPFAM" id="SSF143631">
    <property type="entry name" value="ApbE-like"/>
    <property type="match status" value="1"/>
</dbReference>
<dbReference type="OrthoDB" id="9778595at2"/>
<evidence type="ECO:0000256" key="9">
    <source>
        <dbReference type="ARBA" id="ARBA00048540"/>
    </source>
</evidence>
<evidence type="ECO:0000256" key="3">
    <source>
        <dbReference type="ARBA" id="ARBA00022630"/>
    </source>
</evidence>
<dbReference type="RefSeq" id="WP_012636360.1">
    <property type="nucleotide sequence ID" value="NC_011899.1"/>
</dbReference>
<keyword evidence="3 10" id="KW-0285">Flavoprotein</keyword>
<comment type="catalytic activity">
    <reaction evidence="9 10">
        <text>L-threonyl-[protein] + FAD = FMN-L-threonyl-[protein] + AMP + H(+)</text>
        <dbReference type="Rhea" id="RHEA:36847"/>
        <dbReference type="Rhea" id="RHEA-COMP:11060"/>
        <dbReference type="Rhea" id="RHEA-COMP:11061"/>
        <dbReference type="ChEBI" id="CHEBI:15378"/>
        <dbReference type="ChEBI" id="CHEBI:30013"/>
        <dbReference type="ChEBI" id="CHEBI:57692"/>
        <dbReference type="ChEBI" id="CHEBI:74257"/>
        <dbReference type="ChEBI" id="CHEBI:456215"/>
        <dbReference type="EC" id="2.7.1.180"/>
    </reaction>
</comment>
<dbReference type="Proteomes" id="UP000000719">
    <property type="component" value="Chromosome"/>
</dbReference>
<evidence type="ECO:0000313" key="14">
    <source>
        <dbReference type="Proteomes" id="UP000000719"/>
    </source>
</evidence>
<accession>B8CY08</accession>
<dbReference type="eggNOG" id="COG1477">
    <property type="taxonomic scope" value="Bacteria"/>
</dbReference>
<dbReference type="Gene3D" id="3.10.520.10">
    <property type="entry name" value="ApbE-like domains"/>
    <property type="match status" value="1"/>
</dbReference>
<comment type="cofactor">
    <cofactor evidence="11">
        <name>Mg(2+)</name>
        <dbReference type="ChEBI" id="CHEBI:18420"/>
    </cofactor>
    <cofactor evidence="11">
        <name>Mn(2+)</name>
        <dbReference type="ChEBI" id="CHEBI:29035"/>
    </cofactor>
    <text evidence="11">Magnesium. Can also use manganese.</text>
</comment>
<evidence type="ECO:0000313" key="13">
    <source>
        <dbReference type="EMBL" id="ACL70177.1"/>
    </source>
</evidence>
<feature type="binding site" evidence="11">
    <location>
        <position position="290"/>
    </location>
    <ligand>
        <name>Mg(2+)</name>
        <dbReference type="ChEBI" id="CHEBI:18420"/>
    </ligand>
</feature>
<keyword evidence="12" id="KW-0472">Membrane</keyword>
<keyword evidence="12" id="KW-1133">Transmembrane helix</keyword>
<feature type="binding site" evidence="11">
    <location>
        <position position="294"/>
    </location>
    <ligand>
        <name>Mg(2+)</name>
        <dbReference type="ChEBI" id="CHEBI:18420"/>
    </ligand>
</feature>
<dbReference type="PANTHER" id="PTHR30040:SF2">
    <property type="entry name" value="FAD:PROTEIN FMN TRANSFERASE"/>
    <property type="match status" value="1"/>
</dbReference>
<evidence type="ECO:0000256" key="8">
    <source>
        <dbReference type="ARBA" id="ARBA00031306"/>
    </source>
</evidence>
<keyword evidence="13" id="KW-0449">Lipoprotein</keyword>
<dbReference type="HOGENOM" id="CLU_044403_1_2_9"/>
<evidence type="ECO:0000256" key="12">
    <source>
        <dbReference type="SAM" id="Phobius"/>
    </source>
</evidence>
<gene>
    <name evidence="13" type="ordered locus">Hore_14280</name>
</gene>
<keyword evidence="6 10" id="KW-0274">FAD</keyword>
<dbReference type="KEGG" id="hor:Hore_14280"/>
<evidence type="ECO:0000256" key="10">
    <source>
        <dbReference type="PIRNR" id="PIRNR006268"/>
    </source>
</evidence>
<organism evidence="13 14">
    <name type="scientific">Halothermothrix orenii (strain H 168 / OCM 544 / DSM 9562)</name>
    <dbReference type="NCBI Taxonomy" id="373903"/>
    <lineage>
        <taxon>Bacteria</taxon>
        <taxon>Bacillati</taxon>
        <taxon>Bacillota</taxon>
        <taxon>Clostridia</taxon>
        <taxon>Halanaerobiales</taxon>
        <taxon>Halothermotrichaceae</taxon>
        <taxon>Halothermothrix</taxon>
    </lineage>
</organism>
<evidence type="ECO:0000256" key="7">
    <source>
        <dbReference type="ARBA" id="ARBA00022842"/>
    </source>
</evidence>
<keyword evidence="7 10" id="KW-0460">Magnesium</keyword>
<feature type="binding site" evidence="11">
    <location>
        <position position="176"/>
    </location>
    <ligand>
        <name>Mg(2+)</name>
        <dbReference type="ChEBI" id="CHEBI:18420"/>
    </ligand>
</feature>
<evidence type="ECO:0000256" key="4">
    <source>
        <dbReference type="ARBA" id="ARBA00022679"/>
    </source>
</evidence>
<proteinExistence type="inferred from homology"/>
<keyword evidence="12" id="KW-0812">Transmembrane</keyword>
<protein>
    <recommendedName>
        <fullName evidence="2 10">FAD:protein FMN transferase</fullName>
        <ecNumber evidence="1 10">2.7.1.180</ecNumber>
    </recommendedName>
    <alternativeName>
        <fullName evidence="8 10">Flavin transferase</fullName>
    </alternativeName>
</protein>
<comment type="similarity">
    <text evidence="10">Belongs to the ApbE family.</text>
</comment>
<evidence type="ECO:0000256" key="5">
    <source>
        <dbReference type="ARBA" id="ARBA00022723"/>
    </source>
</evidence>
<dbReference type="PIRSF" id="PIRSF006268">
    <property type="entry name" value="ApbE"/>
    <property type="match status" value="1"/>
</dbReference>
<evidence type="ECO:0000256" key="6">
    <source>
        <dbReference type="ARBA" id="ARBA00022827"/>
    </source>
</evidence>
<dbReference type="AlphaFoldDB" id="B8CY08"/>
<evidence type="ECO:0000256" key="1">
    <source>
        <dbReference type="ARBA" id="ARBA00011955"/>
    </source>
</evidence>
<sequence length="336" mass="37721">MGFPGKYFLRVIILFILLIIAVIMVKLFARPEIISRTDYFMDTTVTIKVVKQPGAGDIIEEALSYMKEKADRFDRFNPESDISVINRNSGQAVKVNEDTVELLRYSLKYARMSQGAFDPTVAPLMDLWGFSKNRKNRVPSPGEIKGVLSRVGYDRIEIYRSNQVYLPPGMAIDLGGLAKGYVVDEGIKFLRDNGIKAGMINAGGNIRVTGVKSPGIPWKFGIRDPEDRGQILKGYIINLKRGSLATSGDYERFFVANGHRYSHLLDPRTGYPGSDLQSVTIYAPTALEADILSTAVFIMGWERGRELIEKIPDVEGLMIKNDQIWLSKGFRELINR</sequence>
<name>B8CY08_HALOH</name>
<evidence type="ECO:0000256" key="2">
    <source>
        <dbReference type="ARBA" id="ARBA00016337"/>
    </source>
</evidence>
<keyword evidence="4 10" id="KW-0808">Transferase</keyword>
<dbReference type="PANTHER" id="PTHR30040">
    <property type="entry name" value="THIAMINE BIOSYNTHESIS LIPOPROTEIN APBE"/>
    <property type="match status" value="1"/>
</dbReference>
<dbReference type="GO" id="GO:0016740">
    <property type="term" value="F:transferase activity"/>
    <property type="evidence" value="ECO:0007669"/>
    <property type="project" value="UniProtKB-UniRule"/>
</dbReference>
<reference evidence="13 14" key="1">
    <citation type="journal article" date="2009" name="PLoS ONE">
        <title>Genome analysis of the anaerobic thermohalophilic bacterium Halothermothrix orenii.</title>
        <authorList>
            <person name="Mavromatis K."/>
            <person name="Ivanova N."/>
            <person name="Anderson I."/>
            <person name="Lykidis A."/>
            <person name="Hooper S.D."/>
            <person name="Sun H."/>
            <person name="Kunin V."/>
            <person name="Lapidus A."/>
            <person name="Hugenholtz P."/>
            <person name="Patel B."/>
            <person name="Kyrpides N.C."/>
        </authorList>
    </citation>
    <scope>NUCLEOTIDE SEQUENCE [LARGE SCALE GENOMIC DNA]</scope>
    <source>
        <strain evidence="14">H 168 / OCM 544 / DSM 9562</strain>
    </source>
</reference>
<dbReference type="STRING" id="373903.Hore_14280"/>
<dbReference type="EC" id="2.7.1.180" evidence="1 10"/>
<feature type="transmembrane region" description="Helical" evidence="12">
    <location>
        <begin position="7"/>
        <end position="29"/>
    </location>
</feature>
<dbReference type="EMBL" id="CP001098">
    <property type="protein sequence ID" value="ACL70177.1"/>
    <property type="molecule type" value="Genomic_DNA"/>
</dbReference>
<keyword evidence="14" id="KW-1185">Reference proteome</keyword>
<evidence type="ECO:0000256" key="11">
    <source>
        <dbReference type="PIRSR" id="PIRSR006268-2"/>
    </source>
</evidence>